<dbReference type="OMA" id="FLEDHIA"/>
<name>K0TP04_THAOC</name>
<proteinExistence type="predicted"/>
<dbReference type="Proteomes" id="UP000266841">
    <property type="component" value="Unassembled WGS sequence"/>
</dbReference>
<keyword evidence="3" id="KW-1185">Reference proteome</keyword>
<evidence type="ECO:0000313" key="2">
    <source>
        <dbReference type="EMBL" id="EJK74022.1"/>
    </source>
</evidence>
<dbReference type="OrthoDB" id="41992at2759"/>
<dbReference type="EMBL" id="AGNL01004019">
    <property type="protein sequence ID" value="EJK74022.1"/>
    <property type="molecule type" value="Genomic_DNA"/>
</dbReference>
<feature type="signal peptide" evidence="1">
    <location>
        <begin position="1"/>
        <end position="16"/>
    </location>
</feature>
<organism evidence="2 3">
    <name type="scientific">Thalassiosira oceanica</name>
    <name type="common">Marine diatom</name>
    <dbReference type="NCBI Taxonomy" id="159749"/>
    <lineage>
        <taxon>Eukaryota</taxon>
        <taxon>Sar</taxon>
        <taxon>Stramenopiles</taxon>
        <taxon>Ochrophyta</taxon>
        <taxon>Bacillariophyta</taxon>
        <taxon>Coscinodiscophyceae</taxon>
        <taxon>Thalassiosirophycidae</taxon>
        <taxon>Thalassiosirales</taxon>
        <taxon>Thalassiosiraceae</taxon>
        <taxon>Thalassiosira</taxon>
    </lineage>
</organism>
<gene>
    <name evidence="2" type="ORF">THAOC_04330</name>
</gene>
<sequence length="167" mass="18698">MAILSLLSICLAIASGFVLPPGRIAQVSTGLNLEDHIAAMIDNEFRRENSQETGRKWTEQQEKWARMEPHIPKGYIIEDETVEGFIADGENSINFMRRKDEMMAADDPMRYCADRCVTTGNCDVFEDMFDMDPKEVMSFCTDCVLSEDEEPCDVPGTLFGDVAGLSP</sequence>
<feature type="chain" id="PRO_5003838639" evidence="1">
    <location>
        <begin position="17"/>
        <end position="167"/>
    </location>
</feature>
<reference evidence="2 3" key="1">
    <citation type="journal article" date="2012" name="Genome Biol.">
        <title>Genome and low-iron response of an oceanic diatom adapted to chronic iron limitation.</title>
        <authorList>
            <person name="Lommer M."/>
            <person name="Specht M."/>
            <person name="Roy A.S."/>
            <person name="Kraemer L."/>
            <person name="Andreson R."/>
            <person name="Gutowska M.A."/>
            <person name="Wolf J."/>
            <person name="Bergner S.V."/>
            <person name="Schilhabel M.B."/>
            <person name="Klostermeier U.C."/>
            <person name="Beiko R.G."/>
            <person name="Rosenstiel P."/>
            <person name="Hippler M."/>
            <person name="Laroche J."/>
        </authorList>
    </citation>
    <scope>NUCLEOTIDE SEQUENCE [LARGE SCALE GENOMIC DNA]</scope>
    <source>
        <strain evidence="2 3">CCMP1005</strain>
    </source>
</reference>
<keyword evidence="1" id="KW-0732">Signal</keyword>
<protein>
    <submittedName>
        <fullName evidence="2">Uncharacterized protein</fullName>
    </submittedName>
</protein>
<dbReference type="eggNOG" id="ENOG502SBR6">
    <property type="taxonomic scope" value="Eukaryota"/>
</dbReference>
<accession>K0TP04</accession>
<evidence type="ECO:0000256" key="1">
    <source>
        <dbReference type="SAM" id="SignalP"/>
    </source>
</evidence>
<comment type="caution">
    <text evidence="2">The sequence shown here is derived from an EMBL/GenBank/DDBJ whole genome shotgun (WGS) entry which is preliminary data.</text>
</comment>
<evidence type="ECO:0000313" key="3">
    <source>
        <dbReference type="Proteomes" id="UP000266841"/>
    </source>
</evidence>
<dbReference type="AlphaFoldDB" id="K0TP04"/>